<reference evidence="4 5" key="1">
    <citation type="submission" date="2016-11" db="EMBL/GenBank/DDBJ databases">
        <title>Draft Genome Assembly of Colletotrichum chlorophyti a pathogen of herbaceous plants.</title>
        <authorList>
            <person name="Gan P."/>
            <person name="Narusaka M."/>
            <person name="Tsushima A."/>
            <person name="Narusaka Y."/>
            <person name="Takano Y."/>
            <person name="Shirasu K."/>
        </authorList>
    </citation>
    <scope>NUCLEOTIDE SEQUENCE [LARGE SCALE GENOMIC DNA]</scope>
    <source>
        <strain evidence="4 5">NTL11</strain>
    </source>
</reference>
<dbReference type="AlphaFoldDB" id="A0A1Q8RSA6"/>
<evidence type="ECO:0000256" key="1">
    <source>
        <dbReference type="ARBA" id="ARBA00022857"/>
    </source>
</evidence>
<organism evidence="4 5">
    <name type="scientific">Colletotrichum chlorophyti</name>
    <dbReference type="NCBI Taxonomy" id="708187"/>
    <lineage>
        <taxon>Eukaryota</taxon>
        <taxon>Fungi</taxon>
        <taxon>Dikarya</taxon>
        <taxon>Ascomycota</taxon>
        <taxon>Pezizomycotina</taxon>
        <taxon>Sordariomycetes</taxon>
        <taxon>Hypocreomycetidae</taxon>
        <taxon>Glomerellales</taxon>
        <taxon>Glomerellaceae</taxon>
        <taxon>Colletotrichum</taxon>
    </lineage>
</organism>
<dbReference type="Gene3D" id="3.40.50.720">
    <property type="entry name" value="NAD(P)-binding Rossmann-like Domain"/>
    <property type="match status" value="1"/>
</dbReference>
<dbReference type="OrthoDB" id="419598at2759"/>
<evidence type="ECO:0000256" key="2">
    <source>
        <dbReference type="ARBA" id="ARBA00023002"/>
    </source>
</evidence>
<protein>
    <submittedName>
        <fullName evidence="4">Isoflavone reductase</fullName>
    </submittedName>
</protein>
<dbReference type="EMBL" id="MPGH01000105">
    <property type="protein sequence ID" value="OLN87063.1"/>
    <property type="molecule type" value="Genomic_DNA"/>
</dbReference>
<dbReference type="InterPro" id="IPR051609">
    <property type="entry name" value="NmrA/Isoflavone_reductase-like"/>
</dbReference>
<dbReference type="Proteomes" id="UP000186583">
    <property type="component" value="Unassembled WGS sequence"/>
</dbReference>
<evidence type="ECO:0000259" key="3">
    <source>
        <dbReference type="Pfam" id="PF05368"/>
    </source>
</evidence>
<dbReference type="PANTHER" id="PTHR47706">
    <property type="entry name" value="NMRA-LIKE FAMILY PROTEIN"/>
    <property type="match status" value="1"/>
</dbReference>
<feature type="domain" description="NmrA-like" evidence="3">
    <location>
        <begin position="7"/>
        <end position="258"/>
    </location>
</feature>
<proteinExistence type="predicted"/>
<evidence type="ECO:0000313" key="4">
    <source>
        <dbReference type="EMBL" id="OLN87063.1"/>
    </source>
</evidence>
<dbReference type="Gene3D" id="3.90.25.10">
    <property type="entry name" value="UDP-galactose 4-epimerase, domain 1"/>
    <property type="match status" value="1"/>
</dbReference>
<dbReference type="InterPro" id="IPR008030">
    <property type="entry name" value="NmrA-like"/>
</dbReference>
<dbReference type="InterPro" id="IPR036291">
    <property type="entry name" value="NAD(P)-bd_dom_sf"/>
</dbReference>
<keyword evidence="1" id="KW-0521">NADP</keyword>
<dbReference type="PANTHER" id="PTHR47706:SF11">
    <property type="entry name" value="ISOFLAVONE REDUCTASE FAMILY PROTEIN (AFU_ORTHOLOGUE AFUA_1G12510)"/>
    <property type="match status" value="1"/>
</dbReference>
<dbReference type="SUPFAM" id="SSF51735">
    <property type="entry name" value="NAD(P)-binding Rossmann-fold domains"/>
    <property type="match status" value="1"/>
</dbReference>
<evidence type="ECO:0000313" key="5">
    <source>
        <dbReference type="Proteomes" id="UP000186583"/>
    </source>
</evidence>
<dbReference type="GO" id="GO:0016491">
    <property type="term" value="F:oxidoreductase activity"/>
    <property type="evidence" value="ECO:0007669"/>
    <property type="project" value="UniProtKB-KW"/>
</dbReference>
<dbReference type="Pfam" id="PF05368">
    <property type="entry name" value="NmrA"/>
    <property type="match status" value="1"/>
</dbReference>
<keyword evidence="5" id="KW-1185">Reference proteome</keyword>
<dbReference type="InterPro" id="IPR045312">
    <property type="entry name" value="PCBER-like"/>
</dbReference>
<sequence>MATFTPSKILLFGATGNIGVFITDALLDATPSFDQITIFTSPTTVKNKAALLEGWKKKGAKVISGDIDDTEQIRDAYKDADTVVSALGRNVIEKQIDLIKLAEETDSIKWFFPSEYGTDIEYGPQSSHEKPHQAKLKVRKYIRGNVKRLKYTYLVTGPYADMFVTLPAVGKEAGGYDVSTRKAVLIEDGEGMVGFTTMRDVGKTLVASLRHPEASLNKALKVQSFVATPKEILAEFEKQTGAKWDATYVPLQKLKEIEDKAWADGVPYATIFTLRRIWAEGGTLYEKTDNESIGLGPNDTDTVEVTVRQTLEKAQ</sequence>
<name>A0A1Q8RSA6_9PEZI</name>
<comment type="caution">
    <text evidence="4">The sequence shown here is derived from an EMBL/GenBank/DDBJ whole genome shotgun (WGS) entry which is preliminary data.</text>
</comment>
<keyword evidence="2" id="KW-0560">Oxidoreductase</keyword>
<gene>
    <name evidence="4" type="ORF">CCHL11_06477</name>
</gene>
<dbReference type="CDD" id="cd05259">
    <property type="entry name" value="PCBER_SDR_a"/>
    <property type="match status" value="1"/>
</dbReference>
<dbReference type="STRING" id="708187.A0A1Q8RSA6"/>
<accession>A0A1Q8RSA6</accession>